<evidence type="ECO:0000256" key="2">
    <source>
        <dbReference type="ARBA" id="ARBA00023015"/>
    </source>
</evidence>
<dbReference type="InterPro" id="IPR014284">
    <property type="entry name" value="RNA_pol_sigma-70_dom"/>
</dbReference>
<keyword evidence="2" id="KW-0805">Transcription regulation</keyword>
<evidence type="ECO:0008006" key="9">
    <source>
        <dbReference type="Google" id="ProtNLM"/>
    </source>
</evidence>
<dbReference type="Proteomes" id="UP000077628">
    <property type="component" value="Unassembled WGS sequence"/>
</dbReference>
<dbReference type="Gene3D" id="1.10.1740.10">
    <property type="match status" value="1"/>
</dbReference>
<dbReference type="InterPro" id="IPR007627">
    <property type="entry name" value="RNA_pol_sigma70_r2"/>
</dbReference>
<dbReference type="GO" id="GO:0006352">
    <property type="term" value="P:DNA-templated transcription initiation"/>
    <property type="evidence" value="ECO:0007669"/>
    <property type="project" value="InterPro"/>
</dbReference>
<dbReference type="GO" id="GO:0016987">
    <property type="term" value="F:sigma factor activity"/>
    <property type="evidence" value="ECO:0007669"/>
    <property type="project" value="UniProtKB-KW"/>
</dbReference>
<organism evidence="7 8">
    <name type="scientific">Methylomonas koyamae</name>
    <dbReference type="NCBI Taxonomy" id="702114"/>
    <lineage>
        <taxon>Bacteria</taxon>
        <taxon>Pseudomonadati</taxon>
        <taxon>Pseudomonadota</taxon>
        <taxon>Gammaproteobacteria</taxon>
        <taxon>Methylococcales</taxon>
        <taxon>Methylococcaceae</taxon>
        <taxon>Methylomonas</taxon>
    </lineage>
</organism>
<feature type="domain" description="RNA polymerase sigma-70 region 2" evidence="5">
    <location>
        <begin position="13"/>
        <end position="77"/>
    </location>
</feature>
<dbReference type="InterPro" id="IPR013249">
    <property type="entry name" value="RNA_pol_sigma70_r4_t2"/>
</dbReference>
<sequence>MPMSKPIAAELLALHRDELLRFIKQRIDCPETALDILHDCFMRFSNYLERHQVQNPRAFLYKMAANQTIDHIRQQRRADDRRIEFEAWPELIDPAPSPEDTIAARQRMAMLERIIAEMPEKNRQIFVMRHIQHLSFTEISQVTGLAYNSIFKYLNEALSFCQKRMPD</sequence>
<keyword evidence="8" id="KW-1185">Reference proteome</keyword>
<evidence type="ECO:0000259" key="5">
    <source>
        <dbReference type="Pfam" id="PF04542"/>
    </source>
</evidence>
<dbReference type="NCBIfam" id="TIGR02937">
    <property type="entry name" value="sigma70-ECF"/>
    <property type="match status" value="1"/>
</dbReference>
<dbReference type="PANTHER" id="PTHR43133">
    <property type="entry name" value="RNA POLYMERASE ECF-TYPE SIGMA FACTO"/>
    <property type="match status" value="1"/>
</dbReference>
<dbReference type="Pfam" id="PF04542">
    <property type="entry name" value="Sigma70_r2"/>
    <property type="match status" value="1"/>
</dbReference>
<dbReference type="AlphaFoldDB" id="A0A177NY83"/>
<dbReference type="SUPFAM" id="SSF88659">
    <property type="entry name" value="Sigma3 and sigma4 domains of RNA polymerase sigma factors"/>
    <property type="match status" value="1"/>
</dbReference>
<accession>A0A177NY83</accession>
<dbReference type="InterPro" id="IPR013325">
    <property type="entry name" value="RNA_pol_sigma_r2"/>
</dbReference>
<evidence type="ECO:0000256" key="4">
    <source>
        <dbReference type="ARBA" id="ARBA00023163"/>
    </source>
</evidence>
<keyword evidence="3" id="KW-0731">Sigma factor</keyword>
<evidence type="ECO:0000259" key="6">
    <source>
        <dbReference type="Pfam" id="PF08281"/>
    </source>
</evidence>
<dbReference type="EMBL" id="LUUK01000068">
    <property type="protein sequence ID" value="OAI22978.1"/>
    <property type="molecule type" value="Genomic_DNA"/>
</dbReference>
<dbReference type="OrthoDB" id="9797134at2"/>
<reference evidence="8" key="1">
    <citation type="submission" date="2016-03" db="EMBL/GenBank/DDBJ databases">
        <authorList>
            <person name="Heylen K."/>
            <person name="De Vos P."/>
            <person name="Vekeman B."/>
        </authorList>
    </citation>
    <scope>NUCLEOTIDE SEQUENCE [LARGE SCALE GENOMIC DNA]</scope>
    <source>
        <strain evidence="8">R-45383</strain>
    </source>
</reference>
<dbReference type="InterPro" id="IPR039425">
    <property type="entry name" value="RNA_pol_sigma-70-like"/>
</dbReference>
<feature type="domain" description="RNA polymerase sigma factor 70 region 4 type 2" evidence="6">
    <location>
        <begin position="110"/>
        <end position="161"/>
    </location>
</feature>
<dbReference type="PANTHER" id="PTHR43133:SF63">
    <property type="entry name" value="RNA POLYMERASE SIGMA FACTOR FECI-RELATED"/>
    <property type="match status" value="1"/>
</dbReference>
<comment type="caution">
    <text evidence="7">The sequence shown here is derived from an EMBL/GenBank/DDBJ whole genome shotgun (WGS) entry which is preliminary data.</text>
</comment>
<dbReference type="Gene3D" id="1.10.10.10">
    <property type="entry name" value="Winged helix-like DNA-binding domain superfamily/Winged helix DNA-binding domain"/>
    <property type="match status" value="1"/>
</dbReference>
<proteinExistence type="inferred from homology"/>
<dbReference type="InterPro" id="IPR013324">
    <property type="entry name" value="RNA_pol_sigma_r3/r4-like"/>
</dbReference>
<evidence type="ECO:0000313" key="8">
    <source>
        <dbReference type="Proteomes" id="UP000077628"/>
    </source>
</evidence>
<name>A0A177NY83_9GAMM</name>
<evidence type="ECO:0000256" key="3">
    <source>
        <dbReference type="ARBA" id="ARBA00023082"/>
    </source>
</evidence>
<dbReference type="GO" id="GO:0003677">
    <property type="term" value="F:DNA binding"/>
    <property type="evidence" value="ECO:0007669"/>
    <property type="project" value="InterPro"/>
</dbReference>
<dbReference type="InterPro" id="IPR036388">
    <property type="entry name" value="WH-like_DNA-bd_sf"/>
</dbReference>
<comment type="similarity">
    <text evidence="1">Belongs to the sigma-70 factor family. ECF subfamily.</text>
</comment>
<evidence type="ECO:0000313" key="7">
    <source>
        <dbReference type="EMBL" id="OAI22978.1"/>
    </source>
</evidence>
<keyword evidence="4" id="KW-0804">Transcription</keyword>
<protein>
    <recommendedName>
        <fullName evidence="9">RNA polymerase subunit sigma-24</fullName>
    </recommendedName>
</protein>
<gene>
    <name evidence="7" type="ORF">A1355_22085</name>
</gene>
<dbReference type="Pfam" id="PF08281">
    <property type="entry name" value="Sigma70_r4_2"/>
    <property type="match status" value="1"/>
</dbReference>
<dbReference type="SUPFAM" id="SSF88946">
    <property type="entry name" value="Sigma2 domain of RNA polymerase sigma factors"/>
    <property type="match status" value="1"/>
</dbReference>
<dbReference type="STRING" id="702114.A1355_22085"/>
<evidence type="ECO:0000256" key="1">
    <source>
        <dbReference type="ARBA" id="ARBA00010641"/>
    </source>
</evidence>